<evidence type="ECO:0000313" key="1">
    <source>
        <dbReference type="EMBL" id="GBM76987.1"/>
    </source>
</evidence>
<evidence type="ECO:0000313" key="2">
    <source>
        <dbReference type="Proteomes" id="UP000499080"/>
    </source>
</evidence>
<proteinExistence type="predicted"/>
<dbReference type="Proteomes" id="UP000499080">
    <property type="component" value="Unassembled WGS sequence"/>
</dbReference>
<name>A0A4Y2IGT5_ARAVE</name>
<sequence length="128" mass="14649">MESRFPAMLRVYSGTPNPSGGTRIDPLVLWLGREFYRGMYENTRRMEPSTPTLRRNGGFQKYWNFLDISIRGRDPDLSRRFHVTSRPVKETINRPCSDHRAVFDRLGSPSESLFGVLSAVRASTLPDA</sequence>
<accession>A0A4Y2IGT5</accession>
<protein>
    <submittedName>
        <fullName evidence="1">Uncharacterized protein</fullName>
    </submittedName>
</protein>
<dbReference type="AlphaFoldDB" id="A0A4Y2IGT5"/>
<dbReference type="EMBL" id="BGPR01002655">
    <property type="protein sequence ID" value="GBM76987.1"/>
    <property type="molecule type" value="Genomic_DNA"/>
</dbReference>
<gene>
    <name evidence="1" type="ORF">AVEN_161465_1</name>
</gene>
<comment type="caution">
    <text evidence="1">The sequence shown here is derived from an EMBL/GenBank/DDBJ whole genome shotgun (WGS) entry which is preliminary data.</text>
</comment>
<organism evidence="1 2">
    <name type="scientific">Araneus ventricosus</name>
    <name type="common">Orbweaver spider</name>
    <name type="synonym">Epeira ventricosa</name>
    <dbReference type="NCBI Taxonomy" id="182803"/>
    <lineage>
        <taxon>Eukaryota</taxon>
        <taxon>Metazoa</taxon>
        <taxon>Ecdysozoa</taxon>
        <taxon>Arthropoda</taxon>
        <taxon>Chelicerata</taxon>
        <taxon>Arachnida</taxon>
        <taxon>Araneae</taxon>
        <taxon>Araneomorphae</taxon>
        <taxon>Entelegynae</taxon>
        <taxon>Araneoidea</taxon>
        <taxon>Araneidae</taxon>
        <taxon>Araneus</taxon>
    </lineage>
</organism>
<keyword evidence="2" id="KW-1185">Reference proteome</keyword>
<reference evidence="1 2" key="1">
    <citation type="journal article" date="2019" name="Sci. Rep.">
        <title>Orb-weaving spider Araneus ventricosus genome elucidates the spidroin gene catalogue.</title>
        <authorList>
            <person name="Kono N."/>
            <person name="Nakamura H."/>
            <person name="Ohtoshi R."/>
            <person name="Moran D.A.P."/>
            <person name="Shinohara A."/>
            <person name="Yoshida Y."/>
            <person name="Fujiwara M."/>
            <person name="Mori M."/>
            <person name="Tomita M."/>
            <person name="Arakawa K."/>
        </authorList>
    </citation>
    <scope>NUCLEOTIDE SEQUENCE [LARGE SCALE GENOMIC DNA]</scope>
</reference>